<dbReference type="AlphaFoldDB" id="A0A7S2IH77"/>
<accession>A0A7S2IH77</accession>
<evidence type="ECO:0000313" key="2">
    <source>
        <dbReference type="EMBL" id="CAD9519192.1"/>
    </source>
</evidence>
<organism evidence="2">
    <name type="scientific">Helicotheca tamesis</name>
    <dbReference type="NCBI Taxonomy" id="374047"/>
    <lineage>
        <taxon>Eukaryota</taxon>
        <taxon>Sar</taxon>
        <taxon>Stramenopiles</taxon>
        <taxon>Ochrophyta</taxon>
        <taxon>Bacillariophyta</taxon>
        <taxon>Mediophyceae</taxon>
        <taxon>Lithodesmiophycidae</taxon>
        <taxon>Lithodesmiales</taxon>
        <taxon>Lithodesmiaceae</taxon>
        <taxon>Helicotheca</taxon>
    </lineage>
</organism>
<name>A0A7S2IH77_9STRA</name>
<reference evidence="2" key="1">
    <citation type="submission" date="2021-01" db="EMBL/GenBank/DDBJ databases">
        <authorList>
            <person name="Corre E."/>
            <person name="Pelletier E."/>
            <person name="Niang G."/>
            <person name="Scheremetjew M."/>
            <person name="Finn R."/>
            <person name="Kale V."/>
            <person name="Holt S."/>
            <person name="Cochrane G."/>
            <person name="Meng A."/>
            <person name="Brown T."/>
            <person name="Cohen L."/>
        </authorList>
    </citation>
    <scope>NUCLEOTIDE SEQUENCE</scope>
    <source>
        <strain evidence="2">CCMP826</strain>
    </source>
</reference>
<keyword evidence="1" id="KW-1133">Transmembrane helix</keyword>
<keyword evidence="1" id="KW-0472">Membrane</keyword>
<protein>
    <submittedName>
        <fullName evidence="2">Uncharacterized protein</fullName>
    </submittedName>
</protein>
<gene>
    <name evidence="2" type="ORF">HTAM1171_LOCUS12243</name>
</gene>
<evidence type="ECO:0000256" key="1">
    <source>
        <dbReference type="SAM" id="Phobius"/>
    </source>
</evidence>
<proteinExistence type="predicted"/>
<feature type="transmembrane region" description="Helical" evidence="1">
    <location>
        <begin position="39"/>
        <end position="59"/>
    </location>
</feature>
<keyword evidence="1" id="KW-0812">Transmembrane</keyword>
<dbReference type="EMBL" id="HBGV01019688">
    <property type="protein sequence ID" value="CAD9519192.1"/>
    <property type="molecule type" value="Transcribed_RNA"/>
</dbReference>
<sequence>MMWRQDKHTEEKNNNSLLLTHTANKSNEDVHKFPACNQYLLCFAVYLIMHGIFYTHQFFHLKHHGSSHTVSRHISPTLSDIQLFVPCFPGGFWELNSTSLRTLQFFWPRNELDIVVVLDDTVYEDEATKEMMNNRVLSFFKHRHQMKNISIAYNPRSDNTLYGDGWHMQQLIMFWADNFTDAPYVGFFDDDTVFTRAVNVDDMFDNQGRPRVIARYPPGIMKYKHIEDWYRSQFWAFGGIRSYIFAMSYFPVVIKREHLVGVREAILNAHPEFGFFDQFFIELNKKYPKQFSQFGIMFDHIWRHHRDEYSWHFEPFGWGIGSNLGSNDYSFISPGSPEENGVVEEMRLPIPRIAMHLNYMVLNQNVHDEGIRDNIVSKVMKQGYCFSLPLVSYTLNNQSSDETCSGYDIWNDMNNKLEWAFEEDPYGLVWPKYFPNSTLEAHQQRILKNHPHQWDQEELTSLGAMPSEVL</sequence>